<proteinExistence type="predicted"/>
<protein>
    <submittedName>
        <fullName evidence="1">DUF3000 domain-containing protein</fullName>
    </submittedName>
</protein>
<evidence type="ECO:0000313" key="2">
    <source>
        <dbReference type="Proteomes" id="UP000740727"/>
    </source>
</evidence>
<dbReference type="InterPro" id="IPR021555">
    <property type="entry name" value="DUF3000"/>
</dbReference>
<reference evidence="1" key="1">
    <citation type="submission" date="2018-10" db="EMBL/GenBank/DDBJ databases">
        <title>Iterative Subtractive Binning of Freshwater Chronoseries Metagenomes Recovers Nearly Complete Genomes from over Four Hundred Novel Species.</title>
        <authorList>
            <person name="Rodriguez-R L.M."/>
            <person name="Tsementzi D."/>
            <person name="Luo C."/>
            <person name="Konstantinidis K.T."/>
        </authorList>
    </citation>
    <scope>NUCLEOTIDE SEQUENCE</scope>
    <source>
        <strain evidence="1">WB5_2A_028</strain>
    </source>
</reference>
<dbReference type="Pfam" id="PF11452">
    <property type="entry name" value="DUF3000"/>
    <property type="match status" value="1"/>
</dbReference>
<evidence type="ECO:0000313" key="1">
    <source>
        <dbReference type="EMBL" id="NBR94066.1"/>
    </source>
</evidence>
<organism evidence="1 2">
    <name type="scientific">Candidatus Fonsibacter lacus</name>
    <dbReference type="NCBI Taxonomy" id="2576439"/>
    <lineage>
        <taxon>Bacteria</taxon>
        <taxon>Pseudomonadati</taxon>
        <taxon>Pseudomonadota</taxon>
        <taxon>Alphaproteobacteria</taxon>
        <taxon>Candidatus Pelagibacterales</taxon>
        <taxon>Candidatus Pelagibacterales incertae sedis</taxon>
        <taxon>Candidatus Fonsibacter</taxon>
    </lineage>
</organism>
<accession>A0A965GCP4</accession>
<dbReference type="AlphaFoldDB" id="A0A965GCP4"/>
<dbReference type="EMBL" id="RFXN01000052">
    <property type="protein sequence ID" value="NBR94066.1"/>
    <property type="molecule type" value="Genomic_DNA"/>
</dbReference>
<gene>
    <name evidence="1" type="ORF">EBT44_04430</name>
</gene>
<sequence length="197" mass="21523">MGVTPASSTAPHFSDDFEALLKALRAFRPRPEIESEEIPAPAKLAKHGFALTAECFDGELEIANGRFVLLYEPKGQETWGGELRAVTFIKADVEQEMGSDPLLPEVGWSWFEESLSTINASHLSGTVTLALSSSFGELSDRPAQSELEIRASWTLHAKDVNEVLDHLESWMDLLAHCAGLTPLSQGDGVATMVRRSK</sequence>
<comment type="caution">
    <text evidence="1">The sequence shown here is derived from an EMBL/GenBank/DDBJ whole genome shotgun (WGS) entry which is preliminary data.</text>
</comment>
<dbReference type="Proteomes" id="UP000740727">
    <property type="component" value="Unassembled WGS sequence"/>
</dbReference>
<name>A0A965GCP4_9PROT</name>